<name>E3MS18_CAERE</name>
<keyword evidence="2" id="KW-1133">Transmembrane helix</keyword>
<organism evidence="4">
    <name type="scientific">Caenorhabditis remanei</name>
    <name type="common">Caenorhabditis vulgaris</name>
    <dbReference type="NCBI Taxonomy" id="31234"/>
    <lineage>
        <taxon>Eukaryota</taxon>
        <taxon>Metazoa</taxon>
        <taxon>Ecdysozoa</taxon>
        <taxon>Nematoda</taxon>
        <taxon>Chromadorea</taxon>
        <taxon>Rhabditida</taxon>
        <taxon>Rhabditina</taxon>
        <taxon>Rhabditomorpha</taxon>
        <taxon>Rhabditoidea</taxon>
        <taxon>Rhabditidae</taxon>
        <taxon>Peloderinae</taxon>
        <taxon>Caenorhabditis</taxon>
    </lineage>
</organism>
<keyword evidence="2" id="KW-0472">Membrane</keyword>
<evidence type="ECO:0000256" key="2">
    <source>
        <dbReference type="SAM" id="Phobius"/>
    </source>
</evidence>
<proteinExistence type="predicted"/>
<keyword evidence="2" id="KW-0812">Transmembrane</keyword>
<dbReference type="Proteomes" id="UP000008281">
    <property type="component" value="Unassembled WGS sequence"/>
</dbReference>
<feature type="region of interest" description="Disordered" evidence="1">
    <location>
        <begin position="150"/>
        <end position="171"/>
    </location>
</feature>
<evidence type="ECO:0000313" key="4">
    <source>
        <dbReference type="Proteomes" id="UP000008281"/>
    </source>
</evidence>
<accession>E3MS18</accession>
<feature type="compositionally biased region" description="Low complexity" evidence="1">
    <location>
        <begin position="150"/>
        <end position="165"/>
    </location>
</feature>
<dbReference type="EMBL" id="DS268471">
    <property type="protein sequence ID" value="EFP08151.1"/>
    <property type="molecule type" value="Genomic_DNA"/>
</dbReference>
<feature type="transmembrane region" description="Helical" evidence="2">
    <location>
        <begin position="104"/>
        <end position="126"/>
    </location>
</feature>
<reference evidence="3" key="1">
    <citation type="submission" date="2007-07" db="EMBL/GenBank/DDBJ databases">
        <title>PCAP assembly of the Caenorhabditis remanei genome.</title>
        <authorList>
            <consortium name="The Caenorhabditis remanei Sequencing Consortium"/>
            <person name="Wilson R.K."/>
        </authorList>
    </citation>
    <scope>NUCLEOTIDE SEQUENCE [LARGE SCALE GENOMIC DNA]</scope>
    <source>
        <strain evidence="3">PB4641</strain>
    </source>
</reference>
<sequence>MAFPGEKLNNGKRSILGVRFSFDKLSNSSTVAEEIALNCKPDIEKDVCADEPEFLTLYCIRHKRKNCDTLIREGVEKYCDGSKSSPACDWLEPSTTASPLNLPIIIGAVGGVVILLIIAIAVFCFVKKRKLAKKGKTMTGTTVGSTTATGATITGTPTVGTPTATDNGSRY</sequence>
<dbReference type="HOGENOM" id="CLU_1637011_0_0_1"/>
<protein>
    <submittedName>
        <fullName evidence="3">Uncharacterized protein</fullName>
    </submittedName>
</protein>
<evidence type="ECO:0000313" key="3">
    <source>
        <dbReference type="EMBL" id="EFP08151.1"/>
    </source>
</evidence>
<keyword evidence="4" id="KW-1185">Reference proteome</keyword>
<gene>
    <name evidence="3" type="ORF">CRE_17350</name>
</gene>
<dbReference type="AlphaFoldDB" id="E3MS18"/>
<evidence type="ECO:0000256" key="1">
    <source>
        <dbReference type="SAM" id="MobiDB-lite"/>
    </source>
</evidence>